<keyword evidence="2" id="KW-1185">Reference proteome</keyword>
<name>A0A194YRA9_SORBI</name>
<dbReference type="InParanoid" id="A0A194YRA9"/>
<sequence>MTCRPIDASSLSGNVMHVMQTVRPHRRSTGRFFSLATRWPRFLMQDLRWCDPVSSFVPFRSSVRLQVIKVRRQQSSAWRELQIFVRTRSDSDAWLMWSFHSLKRSSVKFVLTKMACNHPSSAAQNFMALIAKPYIGDAAATLGRSTS</sequence>
<dbReference type="EMBL" id="CM000763">
    <property type="protein sequence ID" value="KXG30768.1"/>
    <property type="molecule type" value="Genomic_DNA"/>
</dbReference>
<reference evidence="2" key="2">
    <citation type="journal article" date="2018" name="Plant J.">
        <title>The Sorghum bicolor reference genome: improved assembly, gene annotations, a transcriptome atlas, and signatures of genome organization.</title>
        <authorList>
            <person name="McCormick R.F."/>
            <person name="Truong S.K."/>
            <person name="Sreedasyam A."/>
            <person name="Jenkins J."/>
            <person name="Shu S."/>
            <person name="Sims D."/>
            <person name="Kennedy M."/>
            <person name="Amirebrahimi M."/>
            <person name="Weers B.D."/>
            <person name="McKinley B."/>
            <person name="Mattison A."/>
            <person name="Morishige D.T."/>
            <person name="Grimwood J."/>
            <person name="Schmutz J."/>
            <person name="Mullet J.E."/>
        </authorList>
    </citation>
    <scope>NUCLEOTIDE SEQUENCE [LARGE SCALE GENOMIC DNA]</scope>
    <source>
        <strain evidence="2">cv. BTx623</strain>
    </source>
</reference>
<dbReference type="AlphaFoldDB" id="A0A194YRA9"/>
<dbReference type="Proteomes" id="UP000000768">
    <property type="component" value="Chromosome 4"/>
</dbReference>
<evidence type="ECO:0000313" key="2">
    <source>
        <dbReference type="Proteomes" id="UP000000768"/>
    </source>
</evidence>
<accession>A0A194YRA9</accession>
<organism evidence="1 2">
    <name type="scientific">Sorghum bicolor</name>
    <name type="common">Sorghum</name>
    <name type="synonym">Sorghum vulgare</name>
    <dbReference type="NCBI Taxonomy" id="4558"/>
    <lineage>
        <taxon>Eukaryota</taxon>
        <taxon>Viridiplantae</taxon>
        <taxon>Streptophyta</taxon>
        <taxon>Embryophyta</taxon>
        <taxon>Tracheophyta</taxon>
        <taxon>Spermatophyta</taxon>
        <taxon>Magnoliopsida</taxon>
        <taxon>Liliopsida</taxon>
        <taxon>Poales</taxon>
        <taxon>Poaceae</taxon>
        <taxon>PACMAD clade</taxon>
        <taxon>Panicoideae</taxon>
        <taxon>Andropogonodae</taxon>
        <taxon>Andropogoneae</taxon>
        <taxon>Sorghinae</taxon>
        <taxon>Sorghum</taxon>
    </lineage>
</organism>
<dbReference type="Gramene" id="KXG30768">
    <property type="protein sequence ID" value="KXG30768"/>
    <property type="gene ID" value="SORBI_3004G239000"/>
</dbReference>
<protein>
    <submittedName>
        <fullName evidence="1">Uncharacterized protein</fullName>
    </submittedName>
</protein>
<proteinExistence type="predicted"/>
<evidence type="ECO:0000313" key="1">
    <source>
        <dbReference type="EMBL" id="KXG30768.1"/>
    </source>
</evidence>
<gene>
    <name evidence="1" type="ORF">SORBI_3004G239000</name>
</gene>
<reference evidence="1 2" key="1">
    <citation type="journal article" date="2009" name="Nature">
        <title>The Sorghum bicolor genome and the diversification of grasses.</title>
        <authorList>
            <person name="Paterson A.H."/>
            <person name="Bowers J.E."/>
            <person name="Bruggmann R."/>
            <person name="Dubchak I."/>
            <person name="Grimwood J."/>
            <person name="Gundlach H."/>
            <person name="Haberer G."/>
            <person name="Hellsten U."/>
            <person name="Mitros T."/>
            <person name="Poliakov A."/>
            <person name="Schmutz J."/>
            <person name="Spannagl M."/>
            <person name="Tang H."/>
            <person name="Wang X."/>
            <person name="Wicker T."/>
            <person name="Bharti A.K."/>
            <person name="Chapman J."/>
            <person name="Feltus F.A."/>
            <person name="Gowik U."/>
            <person name="Grigoriev I.V."/>
            <person name="Lyons E."/>
            <person name="Maher C.A."/>
            <person name="Martis M."/>
            <person name="Narechania A."/>
            <person name="Otillar R.P."/>
            <person name="Penning B.W."/>
            <person name="Salamov A.A."/>
            <person name="Wang Y."/>
            <person name="Zhang L."/>
            <person name="Carpita N.C."/>
            <person name="Freeling M."/>
            <person name="Gingle A.R."/>
            <person name="Hash C.T."/>
            <person name="Keller B."/>
            <person name="Klein P."/>
            <person name="Kresovich S."/>
            <person name="McCann M.C."/>
            <person name="Ming R."/>
            <person name="Peterson D.G."/>
            <person name="Mehboob-ur-Rahman"/>
            <person name="Ware D."/>
            <person name="Westhoff P."/>
            <person name="Mayer K.F."/>
            <person name="Messing J."/>
            <person name="Rokhsar D.S."/>
        </authorList>
    </citation>
    <scope>NUCLEOTIDE SEQUENCE [LARGE SCALE GENOMIC DNA]</scope>
    <source>
        <strain evidence="2">cv. BTx623</strain>
    </source>
</reference>